<evidence type="ECO:0000256" key="4">
    <source>
        <dbReference type="SAM" id="MobiDB-lite"/>
    </source>
</evidence>
<sequence length="481" mass="54348">MLYTQLPITALPAWAKLNDADFLDTAVQDLGTSKGFGIATTRALSSKDVSDTPTLLIIPHDLILSTESVEEHSKADPHFRQLLEVMKCFGLRDNAMLFLLMQLTIASVGQQHNVGLSGPWTEYVKMLPTHIPVPTMWSEEERYMLTGTSLETALQAKMEKLQKEFDSLREQTEDISWCQKCWWQDDSLRISDWVLLDAWYRSRSLELPKSGEAMVPCLDMANHSTKSNAYWEQVDDNKVVLLLRPDLDLEAGSEISISYGTEKSSAEMLFSYGFIDDASSVNSLILPISAFPDDPLGKAKLAVFRKPPTVSIVKEEGTVKWESPFLYLMCLNEEDGLDFGVLQEVDGSRSALHIFWQEKNVTEEVDKFEVLMNDHPLKEVFQLRVVALLHDRIRQQLEALYGSEEDVGTMGTLASPNRQRAVLQLRASETSILEEAFEALDSQKQALFENENVVKYLGSMEGDNRREDEEAEGANEEEDFS</sequence>
<dbReference type="CDD" id="cd10527">
    <property type="entry name" value="SET_LSMT"/>
    <property type="match status" value="1"/>
</dbReference>
<dbReference type="InterPro" id="IPR050600">
    <property type="entry name" value="SETD3_SETD6_MTase"/>
</dbReference>
<organism evidence="5 6">
    <name type="scientific">Phlyctema vagabunda</name>
    <dbReference type="NCBI Taxonomy" id="108571"/>
    <lineage>
        <taxon>Eukaryota</taxon>
        <taxon>Fungi</taxon>
        <taxon>Dikarya</taxon>
        <taxon>Ascomycota</taxon>
        <taxon>Pezizomycotina</taxon>
        <taxon>Leotiomycetes</taxon>
        <taxon>Helotiales</taxon>
        <taxon>Dermateaceae</taxon>
        <taxon>Phlyctema</taxon>
    </lineage>
</organism>
<evidence type="ECO:0000256" key="3">
    <source>
        <dbReference type="ARBA" id="ARBA00022691"/>
    </source>
</evidence>
<keyword evidence="6" id="KW-1185">Reference proteome</keyword>
<dbReference type="SUPFAM" id="SSF82199">
    <property type="entry name" value="SET domain"/>
    <property type="match status" value="1"/>
</dbReference>
<gene>
    <name evidence="5" type="ORF">PVAG01_06657</name>
</gene>
<keyword evidence="2" id="KW-0808">Transferase</keyword>
<feature type="region of interest" description="Disordered" evidence="4">
    <location>
        <begin position="459"/>
        <end position="481"/>
    </location>
</feature>
<protein>
    <submittedName>
        <fullName evidence="5">SET domain-containing protein</fullName>
    </submittedName>
</protein>
<accession>A0ABR4PGN8</accession>
<feature type="compositionally biased region" description="Acidic residues" evidence="4">
    <location>
        <begin position="469"/>
        <end position="481"/>
    </location>
</feature>
<evidence type="ECO:0000256" key="1">
    <source>
        <dbReference type="ARBA" id="ARBA00022603"/>
    </source>
</evidence>
<dbReference type="InterPro" id="IPR036464">
    <property type="entry name" value="Rubisco_LSMT_subst-bd_sf"/>
</dbReference>
<evidence type="ECO:0000256" key="2">
    <source>
        <dbReference type="ARBA" id="ARBA00022679"/>
    </source>
</evidence>
<name>A0ABR4PGN8_9HELO</name>
<dbReference type="Gene3D" id="3.90.1420.10">
    <property type="entry name" value="Rubisco LSMT, substrate-binding domain"/>
    <property type="match status" value="1"/>
</dbReference>
<dbReference type="Proteomes" id="UP001629113">
    <property type="component" value="Unassembled WGS sequence"/>
</dbReference>
<keyword evidence="3" id="KW-0949">S-adenosyl-L-methionine</keyword>
<comment type="caution">
    <text evidence="5">The sequence shown here is derived from an EMBL/GenBank/DDBJ whole genome shotgun (WGS) entry which is preliminary data.</text>
</comment>
<proteinExistence type="predicted"/>
<dbReference type="PANTHER" id="PTHR13271:SF76">
    <property type="entry name" value="SET DOMAIN-CONTAINING PROTEIN 8"/>
    <property type="match status" value="1"/>
</dbReference>
<evidence type="ECO:0000313" key="6">
    <source>
        <dbReference type="Proteomes" id="UP001629113"/>
    </source>
</evidence>
<dbReference type="Gene3D" id="3.90.1410.10">
    <property type="entry name" value="set domain protein methyltransferase, domain 1"/>
    <property type="match status" value="1"/>
</dbReference>
<evidence type="ECO:0000313" key="5">
    <source>
        <dbReference type="EMBL" id="KAL3422501.1"/>
    </source>
</evidence>
<dbReference type="PANTHER" id="PTHR13271">
    <property type="entry name" value="UNCHARACTERIZED PUTATIVE METHYLTRANSFERASE"/>
    <property type="match status" value="1"/>
</dbReference>
<reference evidence="5 6" key="1">
    <citation type="submission" date="2024-06" db="EMBL/GenBank/DDBJ databases">
        <title>Complete genome of Phlyctema vagabunda strain 19-DSS-EL-015.</title>
        <authorList>
            <person name="Fiorenzani C."/>
        </authorList>
    </citation>
    <scope>NUCLEOTIDE SEQUENCE [LARGE SCALE GENOMIC DNA]</scope>
    <source>
        <strain evidence="5 6">19-DSS-EL-015</strain>
    </source>
</reference>
<dbReference type="EMBL" id="JBFCZG010000005">
    <property type="protein sequence ID" value="KAL3422501.1"/>
    <property type="molecule type" value="Genomic_DNA"/>
</dbReference>
<dbReference type="InterPro" id="IPR046341">
    <property type="entry name" value="SET_dom_sf"/>
</dbReference>
<keyword evidence="1" id="KW-0489">Methyltransferase</keyword>